<accession>A0AAE8MNC1</accession>
<proteinExistence type="predicted"/>
<dbReference type="PANTHER" id="PTHR47338:SF3">
    <property type="entry name" value="C6 FINGER DOMAIN TRANSCRIPTION FACTOR DBAA-RELATED"/>
    <property type="match status" value="1"/>
</dbReference>
<dbReference type="SMART" id="SM00066">
    <property type="entry name" value="GAL4"/>
    <property type="match status" value="1"/>
</dbReference>
<dbReference type="InterPro" id="IPR050815">
    <property type="entry name" value="TF_fung"/>
</dbReference>
<reference evidence="7" key="1">
    <citation type="submission" date="2018-03" db="EMBL/GenBank/DDBJ databases">
        <authorList>
            <person name="Guldener U."/>
        </authorList>
    </citation>
    <scope>NUCLEOTIDE SEQUENCE</scope>
</reference>
<sequence>MADSSRQKSGLACEECRRRKSKCDRGRPVCGGCLESGTECAFVDDRPKRGPKKGQLRALRARVATLEQQLVSQLEIKTIDVGNSTDTMLPMPLVETDWTMSFDLMQSTWREQSDSLPDTNLEIEWRDYGLLSQDVGILTPQVTQPVSEMSIISDLPPLIQLDL</sequence>
<protein>
    <recommendedName>
        <fullName evidence="6">Zn(2)-C6 fungal-type domain-containing protein</fullName>
    </recommendedName>
</protein>
<dbReference type="PANTHER" id="PTHR47338">
    <property type="entry name" value="ZN(II)2CYS6 TRANSCRIPTION FACTOR (EUROFUNG)-RELATED"/>
    <property type="match status" value="1"/>
</dbReference>
<dbReference type="GO" id="GO:0008270">
    <property type="term" value="F:zinc ion binding"/>
    <property type="evidence" value="ECO:0007669"/>
    <property type="project" value="InterPro"/>
</dbReference>
<name>A0AAE8MNC1_9HYPO</name>
<gene>
    <name evidence="7" type="ORF">FTOL_13616</name>
</gene>
<organism evidence="7 8">
    <name type="scientific">Fusarium torulosum</name>
    <dbReference type="NCBI Taxonomy" id="33205"/>
    <lineage>
        <taxon>Eukaryota</taxon>
        <taxon>Fungi</taxon>
        <taxon>Dikarya</taxon>
        <taxon>Ascomycota</taxon>
        <taxon>Pezizomycotina</taxon>
        <taxon>Sordariomycetes</taxon>
        <taxon>Hypocreomycetidae</taxon>
        <taxon>Hypocreales</taxon>
        <taxon>Nectriaceae</taxon>
        <taxon>Fusarium</taxon>
    </lineage>
</organism>
<evidence type="ECO:0000256" key="5">
    <source>
        <dbReference type="ARBA" id="ARBA00023242"/>
    </source>
</evidence>
<dbReference type="InterPro" id="IPR001138">
    <property type="entry name" value="Zn2Cys6_DnaBD"/>
</dbReference>
<evidence type="ECO:0000256" key="4">
    <source>
        <dbReference type="ARBA" id="ARBA00023163"/>
    </source>
</evidence>
<dbReference type="PROSITE" id="PS00463">
    <property type="entry name" value="ZN2_CY6_FUNGAL_1"/>
    <property type="match status" value="1"/>
</dbReference>
<dbReference type="EMBL" id="ONZP01000908">
    <property type="protein sequence ID" value="SPJ91962.1"/>
    <property type="molecule type" value="Genomic_DNA"/>
</dbReference>
<dbReference type="Gene3D" id="4.10.240.10">
    <property type="entry name" value="Zn(2)-C6 fungal-type DNA-binding domain"/>
    <property type="match status" value="1"/>
</dbReference>
<dbReference type="Proteomes" id="UP001187734">
    <property type="component" value="Unassembled WGS sequence"/>
</dbReference>
<dbReference type="GO" id="GO:0000981">
    <property type="term" value="F:DNA-binding transcription factor activity, RNA polymerase II-specific"/>
    <property type="evidence" value="ECO:0007669"/>
    <property type="project" value="InterPro"/>
</dbReference>
<evidence type="ECO:0000256" key="1">
    <source>
        <dbReference type="ARBA" id="ARBA00004123"/>
    </source>
</evidence>
<evidence type="ECO:0000256" key="3">
    <source>
        <dbReference type="ARBA" id="ARBA00023015"/>
    </source>
</evidence>
<feature type="domain" description="Zn(2)-C6 fungal-type" evidence="6">
    <location>
        <begin position="12"/>
        <end position="42"/>
    </location>
</feature>
<keyword evidence="5" id="KW-0539">Nucleus</keyword>
<evidence type="ECO:0000259" key="6">
    <source>
        <dbReference type="PROSITE" id="PS50048"/>
    </source>
</evidence>
<keyword evidence="2" id="KW-0479">Metal-binding</keyword>
<dbReference type="InterPro" id="IPR036864">
    <property type="entry name" value="Zn2-C6_fun-type_DNA-bd_sf"/>
</dbReference>
<evidence type="ECO:0000313" key="7">
    <source>
        <dbReference type="EMBL" id="SPJ91962.1"/>
    </source>
</evidence>
<dbReference type="GO" id="GO:0005634">
    <property type="term" value="C:nucleus"/>
    <property type="evidence" value="ECO:0007669"/>
    <property type="project" value="UniProtKB-SubCell"/>
</dbReference>
<dbReference type="PROSITE" id="PS50048">
    <property type="entry name" value="ZN2_CY6_FUNGAL_2"/>
    <property type="match status" value="1"/>
</dbReference>
<keyword evidence="4" id="KW-0804">Transcription</keyword>
<dbReference type="SUPFAM" id="SSF57701">
    <property type="entry name" value="Zn2/Cys6 DNA-binding domain"/>
    <property type="match status" value="1"/>
</dbReference>
<comment type="caution">
    <text evidence="7">The sequence shown here is derived from an EMBL/GenBank/DDBJ whole genome shotgun (WGS) entry which is preliminary data.</text>
</comment>
<keyword evidence="3" id="KW-0805">Transcription regulation</keyword>
<evidence type="ECO:0000256" key="2">
    <source>
        <dbReference type="ARBA" id="ARBA00022723"/>
    </source>
</evidence>
<evidence type="ECO:0000313" key="8">
    <source>
        <dbReference type="Proteomes" id="UP001187734"/>
    </source>
</evidence>
<comment type="subcellular location">
    <subcellularLocation>
        <location evidence="1">Nucleus</location>
    </subcellularLocation>
</comment>
<keyword evidence="8" id="KW-1185">Reference proteome</keyword>
<dbReference type="CDD" id="cd00067">
    <property type="entry name" value="GAL4"/>
    <property type="match status" value="1"/>
</dbReference>
<dbReference type="Pfam" id="PF00172">
    <property type="entry name" value="Zn_clus"/>
    <property type="match status" value="1"/>
</dbReference>
<dbReference type="AlphaFoldDB" id="A0AAE8MNC1"/>